<sequence length="86" mass="9632">MSDLKNLSRQRRVILQIKIDGHIEAAIFAAKANGIGLSEAISLTSRALVKEMAANSMDRDKVHRFLSSALRSVFAECEERSPRYKN</sequence>
<dbReference type="EMBL" id="CYPU01000011">
    <property type="protein sequence ID" value="CUH46410.1"/>
    <property type="molecule type" value="Genomic_DNA"/>
</dbReference>
<protein>
    <submittedName>
        <fullName evidence="1">Uncharacterized protein</fullName>
    </submittedName>
</protein>
<dbReference type="GeneID" id="55491880"/>
<dbReference type="OrthoDB" id="7875958at2"/>
<reference evidence="1 2" key="1">
    <citation type="submission" date="2015-09" db="EMBL/GenBank/DDBJ databases">
        <authorList>
            <consortium name="Swine Surveillance"/>
        </authorList>
    </citation>
    <scope>NUCLEOTIDE SEQUENCE [LARGE SCALE GENOMIC DNA]</scope>
    <source>
        <strain evidence="1 2">CECT 4292</strain>
    </source>
</reference>
<dbReference type="Proteomes" id="UP000050783">
    <property type="component" value="Unassembled WGS sequence"/>
</dbReference>
<accession>A0A0P1EWB7</accession>
<evidence type="ECO:0000313" key="2">
    <source>
        <dbReference type="Proteomes" id="UP000050783"/>
    </source>
</evidence>
<proteinExistence type="predicted"/>
<dbReference type="AlphaFoldDB" id="A0A0P1EWB7"/>
<gene>
    <name evidence="1" type="ORF">RUA4292_00576</name>
</gene>
<evidence type="ECO:0000313" key="1">
    <source>
        <dbReference type="EMBL" id="CUH46410.1"/>
    </source>
</evidence>
<name>A0A0P1EWB7_9RHOB</name>
<organism evidence="1 2">
    <name type="scientific">Ruegeria atlantica</name>
    <dbReference type="NCBI Taxonomy" id="81569"/>
    <lineage>
        <taxon>Bacteria</taxon>
        <taxon>Pseudomonadati</taxon>
        <taxon>Pseudomonadota</taxon>
        <taxon>Alphaproteobacteria</taxon>
        <taxon>Rhodobacterales</taxon>
        <taxon>Roseobacteraceae</taxon>
        <taxon>Ruegeria</taxon>
    </lineage>
</organism>
<dbReference type="RefSeq" id="WP_058276207.1">
    <property type="nucleotide sequence ID" value="NZ_CYPU01000011.1"/>
</dbReference>